<dbReference type="SUPFAM" id="SSF54292">
    <property type="entry name" value="2Fe-2S ferredoxin-like"/>
    <property type="match status" value="1"/>
</dbReference>
<dbReference type="Gene3D" id="3.10.20.30">
    <property type="match status" value="1"/>
</dbReference>
<evidence type="ECO:0000259" key="1">
    <source>
        <dbReference type="PROSITE" id="PS51085"/>
    </source>
</evidence>
<dbReference type="InterPro" id="IPR001041">
    <property type="entry name" value="2Fe-2S_ferredoxin-type"/>
</dbReference>
<dbReference type="Pfam" id="PF14574">
    <property type="entry name" value="RACo_C_ter"/>
    <property type="match status" value="1"/>
</dbReference>
<feature type="domain" description="2Fe-2S ferredoxin-type" evidence="1">
    <location>
        <begin position="6"/>
        <end position="101"/>
    </location>
</feature>
<comment type="caution">
    <text evidence="2">The sequence shown here is derived from an EMBL/GenBank/DDBJ whole genome shotgun (WGS) entry which is preliminary data.</text>
</comment>
<dbReference type="InterPro" id="IPR042259">
    <property type="entry name" value="Raco-like_middle_sf"/>
</dbReference>
<dbReference type="Pfam" id="PF17650">
    <property type="entry name" value="RACo_linker"/>
    <property type="match status" value="1"/>
</dbReference>
<reference evidence="2" key="1">
    <citation type="journal article" date="2020" name="mSystems">
        <title>Genome- and Community-Level Interaction Insights into Carbon Utilization and Element Cycling Functions of Hydrothermarchaeota in Hydrothermal Sediment.</title>
        <authorList>
            <person name="Zhou Z."/>
            <person name="Liu Y."/>
            <person name="Xu W."/>
            <person name="Pan J."/>
            <person name="Luo Z.H."/>
            <person name="Li M."/>
        </authorList>
    </citation>
    <scope>NUCLEOTIDE SEQUENCE [LARGE SCALE GENOMIC DNA]</scope>
    <source>
        <strain evidence="2">SpSt-1121</strain>
    </source>
</reference>
<dbReference type="InterPro" id="IPR052911">
    <property type="entry name" value="Corrinoid_activation_enz"/>
</dbReference>
<dbReference type="PANTHER" id="PTHR42895:SF2">
    <property type="entry name" value="IRON-SULFUR CLUSTER PROTEIN"/>
    <property type="match status" value="1"/>
</dbReference>
<dbReference type="Gene3D" id="3.10.20.880">
    <property type="match status" value="1"/>
</dbReference>
<dbReference type="InterPro" id="IPR012675">
    <property type="entry name" value="Beta-grasp_dom_sf"/>
</dbReference>
<dbReference type="SUPFAM" id="SSF53067">
    <property type="entry name" value="Actin-like ATPase domain"/>
    <property type="match status" value="1"/>
</dbReference>
<gene>
    <name evidence="2" type="ORF">ENM84_00520</name>
</gene>
<protein>
    <submittedName>
        <fullName evidence="2">DUF4445 domain-containing protein</fullName>
    </submittedName>
</protein>
<dbReference type="Pfam" id="PF17651">
    <property type="entry name" value="Raco_middle"/>
    <property type="match status" value="1"/>
</dbReference>
<dbReference type="PROSITE" id="PS51085">
    <property type="entry name" value="2FE2S_FER_2"/>
    <property type="match status" value="1"/>
</dbReference>
<dbReference type="Gene3D" id="3.30.420.480">
    <property type="entry name" value="Domain of unknown function (DUF4445)"/>
    <property type="match status" value="1"/>
</dbReference>
<dbReference type="PANTHER" id="PTHR42895">
    <property type="entry name" value="IRON-SULFUR CLUSTER-BINDING PROTEIN-RELATED"/>
    <property type="match status" value="1"/>
</dbReference>
<proteinExistence type="predicted"/>
<dbReference type="Pfam" id="PF00111">
    <property type="entry name" value="Fer2"/>
    <property type="match status" value="1"/>
</dbReference>
<evidence type="ECO:0000313" key="2">
    <source>
        <dbReference type="EMBL" id="HHP81126.1"/>
    </source>
</evidence>
<dbReference type="InterPro" id="IPR036010">
    <property type="entry name" value="2Fe-2S_ferredoxin-like_sf"/>
</dbReference>
<dbReference type="GO" id="GO:0051536">
    <property type="term" value="F:iron-sulfur cluster binding"/>
    <property type="evidence" value="ECO:0007669"/>
    <property type="project" value="InterPro"/>
</dbReference>
<dbReference type="InterPro" id="IPR043129">
    <property type="entry name" value="ATPase_NBD"/>
</dbReference>
<name>A0A7C5XJK8_9CREN</name>
<accession>A0A7C5XJK8</accession>
<dbReference type="CDD" id="cd00207">
    <property type="entry name" value="fer2"/>
    <property type="match status" value="1"/>
</dbReference>
<organism evidence="2">
    <name type="scientific">Ignisphaera aggregans</name>
    <dbReference type="NCBI Taxonomy" id="334771"/>
    <lineage>
        <taxon>Archaea</taxon>
        <taxon>Thermoproteota</taxon>
        <taxon>Thermoprotei</taxon>
        <taxon>Desulfurococcales</taxon>
        <taxon>Desulfurococcaceae</taxon>
        <taxon>Ignisphaera</taxon>
    </lineage>
</organism>
<dbReference type="EMBL" id="DRZI01000017">
    <property type="protein sequence ID" value="HHP81126.1"/>
    <property type="molecule type" value="Genomic_DNA"/>
</dbReference>
<sequence length="628" mass="69463">MVSKDKNVILVVKPYDRTVTTSSNKILLDVLRELEIPIRSDCGGIGECGKCKVILSRGFTIPFTSSEKRFFSEEDLYKGYRLACQVRLIEGSYEVFIPSESILQRYRSADIGFEKVVELLPAVKKIFVILPKSSLNDVRADYERIADVSKDFINLYDVDIDIDVIQRLPEVIRANDWSVTIVVWHNKKIIDVESGNTSNKLYGLAIDIGTSKIVVHLIDLVSGNTIAIESIPNPQASYGADIISRLSHAMQSNDNLKKLQEILLRAINLTIERISLRANISKDNIYEAVIVGNTVMHHLFLGIQPKYLGYSPYVPAISRSIYLRAKDVGMSINRNGIIYMLPVIAGYVGSDALADAIAVDLENCEKPCMLIDIGTNTEILLNTGKEIYACSTPAGPAFEGASISFGMRAVAGAIDQVFIYFDSVTQDYAVHYHTIGDVKPMGICGSAMIDTIAHLYRLNIIDNRGRFLKGIKSSRIISNNGNYSFILAWSDETEIGKNISITVKDINEILLAKAAIVSGIKVLINEAKLSFADLQNIYIAGSFGTYMNIENAITIGLLPIIDPKKVLFVGNTAISGAKACLKNINIRKKAEVLARKIKYIELSAHPLFNKIFIDSIPLPTYSNMINKS</sequence>
<dbReference type="AlphaFoldDB" id="A0A7C5XJK8"/>
<dbReference type="InterPro" id="IPR041414">
    <property type="entry name" value="Raco-like_middle"/>
</dbReference>
<dbReference type="InterPro" id="IPR027980">
    <property type="entry name" value="RACo_C"/>
</dbReference>
<dbReference type="InterPro" id="IPR040506">
    <property type="entry name" value="RACo_linker"/>
</dbReference>